<protein>
    <submittedName>
        <fullName evidence="2">Uncharacterized protein</fullName>
    </submittedName>
</protein>
<feature type="region of interest" description="Disordered" evidence="1">
    <location>
        <begin position="37"/>
        <end position="117"/>
    </location>
</feature>
<feature type="compositionally biased region" description="Polar residues" evidence="1">
    <location>
        <begin position="65"/>
        <end position="82"/>
    </location>
</feature>
<evidence type="ECO:0000313" key="3">
    <source>
        <dbReference type="Proteomes" id="UP000807353"/>
    </source>
</evidence>
<sequence length="245" mass="25592">MSVAGGIAVIGIIGFFVWKFTRKRFSDFDDNEAIKWPELNTHGGNPDSHPLPVHNTGRSGFDTGSEASLSRVPSSSNYSTPDVGSVGPDPYAVPPLPHLNPNQPYRDDPTAATGYYDPYRGPIPGTLEHGAAAGEWGGEAIPMTQMAGNAGRMSPGPHAAYGADQMYDIGRKSPGPQAAYGGDPMYDVGRRSPGPQAAYAVSGRTASPGPQAVYGGRASPGPQAAYTTGRMSPGPHAAYDYGARQ</sequence>
<organism evidence="2 3">
    <name type="scientific">Collybia nuda</name>
    <dbReference type="NCBI Taxonomy" id="64659"/>
    <lineage>
        <taxon>Eukaryota</taxon>
        <taxon>Fungi</taxon>
        <taxon>Dikarya</taxon>
        <taxon>Basidiomycota</taxon>
        <taxon>Agaricomycotina</taxon>
        <taxon>Agaricomycetes</taxon>
        <taxon>Agaricomycetidae</taxon>
        <taxon>Agaricales</taxon>
        <taxon>Tricholomatineae</taxon>
        <taxon>Clitocybaceae</taxon>
        <taxon>Collybia</taxon>
    </lineage>
</organism>
<name>A0A9P6CNE6_9AGAR</name>
<dbReference type="OrthoDB" id="2576541at2759"/>
<keyword evidence="3" id="KW-1185">Reference proteome</keyword>
<dbReference type="EMBL" id="MU150241">
    <property type="protein sequence ID" value="KAF9466583.1"/>
    <property type="molecule type" value="Genomic_DNA"/>
</dbReference>
<feature type="region of interest" description="Disordered" evidence="1">
    <location>
        <begin position="195"/>
        <end position="245"/>
    </location>
</feature>
<reference evidence="2" key="1">
    <citation type="submission" date="2020-11" db="EMBL/GenBank/DDBJ databases">
        <authorList>
            <consortium name="DOE Joint Genome Institute"/>
            <person name="Ahrendt S."/>
            <person name="Riley R."/>
            <person name="Andreopoulos W."/>
            <person name="Labutti K."/>
            <person name="Pangilinan J."/>
            <person name="Ruiz-Duenas F.J."/>
            <person name="Barrasa J.M."/>
            <person name="Sanchez-Garcia M."/>
            <person name="Camarero S."/>
            <person name="Miyauchi S."/>
            <person name="Serrano A."/>
            <person name="Linde D."/>
            <person name="Babiker R."/>
            <person name="Drula E."/>
            <person name="Ayuso-Fernandez I."/>
            <person name="Pacheco R."/>
            <person name="Padilla G."/>
            <person name="Ferreira P."/>
            <person name="Barriuso J."/>
            <person name="Kellner H."/>
            <person name="Castanera R."/>
            <person name="Alfaro M."/>
            <person name="Ramirez L."/>
            <person name="Pisabarro A.G."/>
            <person name="Kuo A."/>
            <person name="Tritt A."/>
            <person name="Lipzen A."/>
            <person name="He G."/>
            <person name="Yan M."/>
            <person name="Ng V."/>
            <person name="Cullen D."/>
            <person name="Martin F."/>
            <person name="Rosso M.-N."/>
            <person name="Henrissat B."/>
            <person name="Hibbett D."/>
            <person name="Martinez A.T."/>
            <person name="Grigoriev I.V."/>
        </authorList>
    </citation>
    <scope>NUCLEOTIDE SEQUENCE</scope>
    <source>
        <strain evidence="2">CBS 247.69</strain>
    </source>
</reference>
<accession>A0A9P6CNE6</accession>
<evidence type="ECO:0000256" key="1">
    <source>
        <dbReference type="SAM" id="MobiDB-lite"/>
    </source>
</evidence>
<evidence type="ECO:0000313" key="2">
    <source>
        <dbReference type="EMBL" id="KAF9466583.1"/>
    </source>
</evidence>
<comment type="caution">
    <text evidence="2">The sequence shown here is derived from an EMBL/GenBank/DDBJ whole genome shotgun (WGS) entry which is preliminary data.</text>
</comment>
<gene>
    <name evidence="2" type="ORF">BDZ94DRAFT_1251288</name>
</gene>
<dbReference type="AlphaFoldDB" id="A0A9P6CNE6"/>
<proteinExistence type="predicted"/>
<dbReference type="Proteomes" id="UP000807353">
    <property type="component" value="Unassembled WGS sequence"/>
</dbReference>